<dbReference type="AlphaFoldDB" id="A0A858Q860"/>
<gene>
    <name evidence="1" type="ORF">GNH96_08425</name>
</gene>
<dbReference type="KEGG" id="metu:GNH96_08425"/>
<evidence type="ECO:0000313" key="1">
    <source>
        <dbReference type="EMBL" id="QJD29991.1"/>
    </source>
</evidence>
<evidence type="ECO:0008006" key="3">
    <source>
        <dbReference type="Google" id="ProtNLM"/>
    </source>
</evidence>
<organism evidence="1 2">
    <name type="scientific">Methylococcus geothermalis</name>
    <dbReference type="NCBI Taxonomy" id="2681310"/>
    <lineage>
        <taxon>Bacteria</taxon>
        <taxon>Pseudomonadati</taxon>
        <taxon>Pseudomonadota</taxon>
        <taxon>Gammaproteobacteria</taxon>
        <taxon>Methylococcales</taxon>
        <taxon>Methylococcaceae</taxon>
        <taxon>Methylococcus</taxon>
    </lineage>
</organism>
<name>A0A858Q860_9GAMM</name>
<evidence type="ECO:0000313" key="2">
    <source>
        <dbReference type="Proteomes" id="UP000503004"/>
    </source>
</evidence>
<dbReference type="PROSITE" id="PS51257">
    <property type="entry name" value="PROKAR_LIPOPROTEIN"/>
    <property type="match status" value="1"/>
</dbReference>
<reference evidence="2" key="1">
    <citation type="submission" date="2019-12" db="EMBL/GenBank/DDBJ databases">
        <authorList>
            <person name="Awala S.I."/>
            <person name="Rhee S.K."/>
        </authorList>
    </citation>
    <scope>NUCLEOTIDE SEQUENCE [LARGE SCALE GENOMIC DNA]</scope>
    <source>
        <strain evidence="2">IM1</strain>
    </source>
</reference>
<dbReference type="EMBL" id="CP046565">
    <property type="protein sequence ID" value="QJD29991.1"/>
    <property type="molecule type" value="Genomic_DNA"/>
</dbReference>
<keyword evidence="2" id="KW-1185">Reference proteome</keyword>
<protein>
    <recommendedName>
        <fullName evidence="3">Lipoprotein</fullName>
    </recommendedName>
</protein>
<accession>A0A858Q860</accession>
<proteinExistence type="predicted"/>
<sequence length="119" mass="13021">MQSVRRYRFDFSSVTSGGAASIRLLPVVSLLAGCVTDAELLAENARIALQTAETRAARELNCPQAKAEIVTKKEVPGQPLGELYSEYGIRVNGCGRAVSYDIECRDEKICSIREKPTLE</sequence>
<dbReference type="Proteomes" id="UP000503004">
    <property type="component" value="Chromosome"/>
</dbReference>